<dbReference type="RefSeq" id="XP_013901141.1">
    <property type="nucleotide sequence ID" value="XM_014045687.1"/>
</dbReference>
<dbReference type="GO" id="GO:0004806">
    <property type="term" value="F:triacylglycerol lipase activity"/>
    <property type="evidence" value="ECO:0007669"/>
    <property type="project" value="UniProtKB-EC"/>
</dbReference>
<dbReference type="GeneID" id="25738715"/>
<dbReference type="InterPro" id="IPR029058">
    <property type="entry name" value="AB_hydrolase_fold"/>
</dbReference>
<dbReference type="GO" id="GO:0006629">
    <property type="term" value="P:lipid metabolic process"/>
    <property type="evidence" value="ECO:0007669"/>
    <property type="project" value="InterPro"/>
</dbReference>
<dbReference type="OrthoDB" id="526963at2759"/>
<dbReference type="Gene3D" id="3.40.50.1820">
    <property type="entry name" value="alpha/beta hydrolase"/>
    <property type="match status" value="1"/>
</dbReference>
<evidence type="ECO:0000313" key="3">
    <source>
        <dbReference type="Proteomes" id="UP000054498"/>
    </source>
</evidence>
<keyword evidence="3" id="KW-1185">Reference proteome</keyword>
<dbReference type="KEGG" id="mng:MNEG_5838"/>
<dbReference type="Pfam" id="PF04083">
    <property type="entry name" value="Abhydro_lipase"/>
    <property type="match status" value="1"/>
</dbReference>
<gene>
    <name evidence="2" type="ORF">MNEG_5838</name>
</gene>
<proteinExistence type="predicted"/>
<keyword evidence="2" id="KW-0378">Hydrolase</keyword>
<evidence type="ECO:0000313" key="2">
    <source>
        <dbReference type="EMBL" id="KIZ02122.1"/>
    </source>
</evidence>
<organism evidence="2 3">
    <name type="scientific">Monoraphidium neglectum</name>
    <dbReference type="NCBI Taxonomy" id="145388"/>
    <lineage>
        <taxon>Eukaryota</taxon>
        <taxon>Viridiplantae</taxon>
        <taxon>Chlorophyta</taxon>
        <taxon>core chlorophytes</taxon>
        <taxon>Chlorophyceae</taxon>
        <taxon>CS clade</taxon>
        <taxon>Sphaeropleales</taxon>
        <taxon>Selenastraceae</taxon>
        <taxon>Monoraphidium</taxon>
    </lineage>
</organism>
<feature type="domain" description="Partial AB-hydrolase lipase" evidence="1">
    <location>
        <begin position="3"/>
        <end position="62"/>
    </location>
</feature>
<dbReference type="AlphaFoldDB" id="A0A0D2MNN7"/>
<dbReference type="InterPro" id="IPR006693">
    <property type="entry name" value="AB_hydrolase_lipase"/>
</dbReference>
<dbReference type="EMBL" id="KK101117">
    <property type="protein sequence ID" value="KIZ02122.1"/>
    <property type="molecule type" value="Genomic_DNA"/>
</dbReference>
<dbReference type="SUPFAM" id="SSF53474">
    <property type="entry name" value="alpha/beta-Hydrolases"/>
    <property type="match status" value="1"/>
</dbReference>
<name>A0A0D2MNN7_9CHLO</name>
<dbReference type="Proteomes" id="UP000054498">
    <property type="component" value="Unassembled WGS sequence"/>
</dbReference>
<sequence>MEDLVLPWGYPLETYPVETEDGFVLRLYRIPYGVKNSTKPDPRKPVVLLIHGITLASSCFVVLDPESSMGFYLADAGFDVWMLNTRSNTYSRGNRYRGDTSVAYWQYSIDELALLDLPAQIDFILKFTGKPSLATVGHSQGCTLPLMLLSAKPEYNAKVWLMMQIGAVTHAEEIQAKYMRHQAELRSAQKVLGGAAIGNFIMNSVTSQLISSCNGTYSRLRYCQKLIHFLVGGL</sequence>
<dbReference type="STRING" id="145388.A0A0D2MNN7"/>
<evidence type="ECO:0000259" key="1">
    <source>
        <dbReference type="Pfam" id="PF04083"/>
    </source>
</evidence>
<protein>
    <submittedName>
        <fullName evidence="2">Lipase, gastric</fullName>
        <ecNumber evidence="2">3.1.1.3</ecNumber>
    </submittedName>
</protein>
<reference evidence="2 3" key="1">
    <citation type="journal article" date="2013" name="BMC Genomics">
        <title>Reconstruction of the lipid metabolism for the microalga Monoraphidium neglectum from its genome sequence reveals characteristics suitable for biofuel production.</title>
        <authorList>
            <person name="Bogen C."/>
            <person name="Al-Dilaimi A."/>
            <person name="Albersmeier A."/>
            <person name="Wichmann J."/>
            <person name="Grundmann M."/>
            <person name="Rupp O."/>
            <person name="Lauersen K.J."/>
            <person name="Blifernez-Klassen O."/>
            <person name="Kalinowski J."/>
            <person name="Goesmann A."/>
            <person name="Mussgnug J.H."/>
            <person name="Kruse O."/>
        </authorList>
    </citation>
    <scope>NUCLEOTIDE SEQUENCE [LARGE SCALE GENOMIC DNA]</scope>
    <source>
        <strain evidence="2 3">SAG 48.87</strain>
    </source>
</reference>
<dbReference type="PANTHER" id="PTHR11005">
    <property type="entry name" value="LYSOSOMAL ACID LIPASE-RELATED"/>
    <property type="match status" value="1"/>
</dbReference>
<dbReference type="EC" id="3.1.1.3" evidence="2"/>
<accession>A0A0D2MNN7</accession>